<evidence type="ECO:0000313" key="4">
    <source>
        <dbReference type="Proteomes" id="UP000613177"/>
    </source>
</evidence>
<keyword evidence="2" id="KW-0472">Membrane</keyword>
<evidence type="ECO:0000313" key="3">
    <source>
        <dbReference type="EMBL" id="KAG2233226.1"/>
    </source>
</evidence>
<feature type="compositionally biased region" description="Low complexity" evidence="1">
    <location>
        <begin position="290"/>
        <end position="299"/>
    </location>
</feature>
<sequence>MGCRIILLNVLRVLILVSSLGTLGCHIAQLTLLGKQAGAGSWWPDFVPYTLYYVAPIVSILSIFILFFLSCISSKSLFSDRVMSLINLLLCIAVAVYNSLESDTVPWTGSLTKQFVSRSKGYASYCSNYNDGITSIRCWLVNGSWLGIIVVGFFWLLLALYTIVQRNSDIYDQDYDTYDYKQDVPMVKQTPSLQKQMNVPVSPKHQSFSPVQQQHHQQQQYYYPQSPVYDNNEYYNMNPLQEEHMNYQPQQHLMYQQEEGFERARKLSKTYLEESNISSQPPHSYDGLYNNNNNNNNKF</sequence>
<gene>
    <name evidence="3" type="ORF">INT48_007646</name>
</gene>
<feature type="compositionally biased region" description="Polar residues" evidence="1">
    <location>
        <begin position="273"/>
        <end position="282"/>
    </location>
</feature>
<reference evidence="3" key="1">
    <citation type="submission" date="2021-01" db="EMBL/GenBank/DDBJ databases">
        <title>Metabolic potential, ecology and presence of endohyphal bacteria is reflected in genomic diversity of Mucoromycotina.</title>
        <authorList>
            <person name="Muszewska A."/>
            <person name="Okrasinska A."/>
            <person name="Steczkiewicz K."/>
            <person name="Drgas O."/>
            <person name="Orlowska M."/>
            <person name="Perlinska-Lenart U."/>
            <person name="Aleksandrzak-Piekarczyk T."/>
            <person name="Szatraj K."/>
            <person name="Zielenkiewicz U."/>
            <person name="Pilsyk S."/>
            <person name="Malc E."/>
            <person name="Mieczkowski P."/>
            <person name="Kruszewska J.S."/>
            <person name="Biernat P."/>
            <person name="Pawlowska J."/>
        </authorList>
    </citation>
    <scope>NUCLEOTIDE SEQUENCE</scope>
    <source>
        <strain evidence="3">WA0000018081</strain>
    </source>
</reference>
<evidence type="ECO:0000256" key="1">
    <source>
        <dbReference type="SAM" id="MobiDB-lite"/>
    </source>
</evidence>
<proteinExistence type="predicted"/>
<keyword evidence="4" id="KW-1185">Reference proteome</keyword>
<feature type="compositionally biased region" description="Low complexity" evidence="1">
    <location>
        <begin position="205"/>
        <end position="220"/>
    </location>
</feature>
<feature type="transmembrane region" description="Helical" evidence="2">
    <location>
        <begin position="7"/>
        <end position="30"/>
    </location>
</feature>
<dbReference type="EMBL" id="JAEPRE010000086">
    <property type="protein sequence ID" value="KAG2233226.1"/>
    <property type="molecule type" value="Genomic_DNA"/>
</dbReference>
<feature type="transmembrane region" description="Helical" evidence="2">
    <location>
        <begin position="82"/>
        <end position="100"/>
    </location>
</feature>
<feature type="transmembrane region" description="Helical" evidence="2">
    <location>
        <begin position="50"/>
        <end position="70"/>
    </location>
</feature>
<name>A0A8H7VSQ2_9FUNG</name>
<dbReference type="OrthoDB" id="2262177at2759"/>
<dbReference type="PROSITE" id="PS51257">
    <property type="entry name" value="PROKAR_LIPOPROTEIN"/>
    <property type="match status" value="1"/>
</dbReference>
<evidence type="ECO:0000256" key="2">
    <source>
        <dbReference type="SAM" id="Phobius"/>
    </source>
</evidence>
<comment type="caution">
    <text evidence="3">The sequence shown here is derived from an EMBL/GenBank/DDBJ whole genome shotgun (WGS) entry which is preliminary data.</text>
</comment>
<feature type="transmembrane region" description="Helical" evidence="2">
    <location>
        <begin position="145"/>
        <end position="164"/>
    </location>
</feature>
<dbReference type="AlphaFoldDB" id="A0A8H7VSQ2"/>
<keyword evidence="2" id="KW-0812">Transmembrane</keyword>
<organism evidence="3 4">
    <name type="scientific">Thamnidium elegans</name>
    <dbReference type="NCBI Taxonomy" id="101142"/>
    <lineage>
        <taxon>Eukaryota</taxon>
        <taxon>Fungi</taxon>
        <taxon>Fungi incertae sedis</taxon>
        <taxon>Mucoromycota</taxon>
        <taxon>Mucoromycotina</taxon>
        <taxon>Mucoromycetes</taxon>
        <taxon>Mucorales</taxon>
        <taxon>Mucorineae</taxon>
        <taxon>Mucoraceae</taxon>
        <taxon>Thamnidium</taxon>
    </lineage>
</organism>
<feature type="region of interest" description="Disordered" evidence="1">
    <location>
        <begin position="200"/>
        <end position="220"/>
    </location>
</feature>
<dbReference type="Proteomes" id="UP000613177">
    <property type="component" value="Unassembled WGS sequence"/>
</dbReference>
<keyword evidence="2" id="KW-1133">Transmembrane helix</keyword>
<accession>A0A8H7VSQ2</accession>
<feature type="region of interest" description="Disordered" evidence="1">
    <location>
        <begin position="272"/>
        <end position="299"/>
    </location>
</feature>
<protein>
    <submittedName>
        <fullName evidence="3">Uncharacterized protein</fullName>
    </submittedName>
</protein>